<gene>
    <name evidence="1" type="ORF">SAMN06264867_1052</name>
</gene>
<keyword evidence="2" id="KW-1185">Reference proteome</keyword>
<evidence type="ECO:0000313" key="2">
    <source>
        <dbReference type="Proteomes" id="UP000319712"/>
    </source>
</evidence>
<accession>A0A521CNS0</accession>
<evidence type="ECO:0000313" key="1">
    <source>
        <dbReference type="EMBL" id="SMO61099.1"/>
    </source>
</evidence>
<dbReference type="Proteomes" id="UP000319712">
    <property type="component" value="Unassembled WGS sequence"/>
</dbReference>
<dbReference type="EMBL" id="FXTD01000005">
    <property type="protein sequence ID" value="SMO61099.1"/>
    <property type="molecule type" value="Genomic_DNA"/>
</dbReference>
<dbReference type="RefSeq" id="WP_142986354.1">
    <property type="nucleotide sequence ID" value="NZ_FXTD01000005.1"/>
</dbReference>
<sequence length="332" mass="36075">MIDDSAGEGGHQEPDVDVSTLLGDDYEAFEAVLAGEVDGPVAVVGDPFSGRGTVLDRAVRDLDAIRVSLKPGDGIDRIRERMNDGPVVVEDCQHLYERRVGGFAELSTFLDDLASADATVVTGWNRYAWAYLAAVQALDREFSVTVELQSLSAERIAELVLDRYDEMPAFVANDPEQRGLIDTTRHEIGWRDWSVSVPVPMLDPVAVRDLFSDGNMDPKDVTFGRLAAVSNGNLGVATAIWETHHGSEVRPSDIAVPASGRDLDREEAFCLRLVLAKERIDLAQLTRIVDGLERVLGRLSRDGLVSVEDGIVELTPAVMPAAAAATERGRIL</sequence>
<dbReference type="AlphaFoldDB" id="A0A521CNS0"/>
<protein>
    <submittedName>
        <fullName evidence="1">Uncharacterized protein</fullName>
    </submittedName>
</protein>
<organism evidence="1 2">
    <name type="scientific">Halorubrum cibi</name>
    <dbReference type="NCBI Taxonomy" id="413815"/>
    <lineage>
        <taxon>Archaea</taxon>
        <taxon>Methanobacteriati</taxon>
        <taxon>Methanobacteriota</taxon>
        <taxon>Stenosarchaea group</taxon>
        <taxon>Halobacteria</taxon>
        <taxon>Halobacteriales</taxon>
        <taxon>Haloferacaceae</taxon>
        <taxon>Halorubrum</taxon>
    </lineage>
</organism>
<name>A0A521CNS0_9EURY</name>
<reference evidence="1 2" key="1">
    <citation type="submission" date="2017-05" db="EMBL/GenBank/DDBJ databases">
        <authorList>
            <person name="Varghese N."/>
            <person name="Submissions S."/>
        </authorList>
    </citation>
    <scope>NUCLEOTIDE SEQUENCE [LARGE SCALE GENOMIC DNA]</scope>
    <source>
        <strain evidence="1 2">DSM 19504</strain>
    </source>
</reference>
<proteinExistence type="predicted"/>
<dbReference type="OrthoDB" id="326898at2157"/>